<dbReference type="GO" id="GO:0030026">
    <property type="term" value="P:intracellular manganese ion homeostasis"/>
    <property type="evidence" value="ECO:0007669"/>
    <property type="project" value="InterPro"/>
</dbReference>
<sequence length="86" mass="9458">MASYQLVATDKEKLLPSSGSSSSFEETNDVELEETILDEKPHHRHHREDHFERPEIVRDAILGLSDGLTVPFALAAGLSSLGDSKV</sequence>
<evidence type="ECO:0000256" key="5">
    <source>
        <dbReference type="ARBA" id="ARBA00023136"/>
    </source>
</evidence>
<dbReference type="InterPro" id="IPR008217">
    <property type="entry name" value="Ccc1_fam"/>
</dbReference>
<feature type="region of interest" description="Disordered" evidence="6">
    <location>
        <begin position="1"/>
        <end position="30"/>
    </location>
</feature>
<dbReference type="GO" id="GO:0012505">
    <property type="term" value="C:endomembrane system"/>
    <property type="evidence" value="ECO:0007669"/>
    <property type="project" value="UniProtKB-SubCell"/>
</dbReference>
<organism evidence="7 8">
    <name type="scientific">Bifiguratus adelaidae</name>
    <dbReference type="NCBI Taxonomy" id="1938954"/>
    <lineage>
        <taxon>Eukaryota</taxon>
        <taxon>Fungi</taxon>
        <taxon>Fungi incertae sedis</taxon>
        <taxon>Mucoromycota</taxon>
        <taxon>Mucoromycotina</taxon>
        <taxon>Endogonomycetes</taxon>
        <taxon>Endogonales</taxon>
        <taxon>Endogonales incertae sedis</taxon>
        <taxon>Bifiguratus</taxon>
    </lineage>
</organism>
<evidence type="ECO:0000256" key="2">
    <source>
        <dbReference type="ARBA" id="ARBA00007049"/>
    </source>
</evidence>
<dbReference type="AlphaFoldDB" id="A0A261XVB0"/>
<keyword evidence="5" id="KW-0472">Membrane</keyword>
<dbReference type="EMBL" id="MVBO01000166">
    <property type="protein sequence ID" value="OZJ02299.1"/>
    <property type="molecule type" value="Genomic_DNA"/>
</dbReference>
<dbReference type="Pfam" id="PF01988">
    <property type="entry name" value="VIT1"/>
    <property type="match status" value="1"/>
</dbReference>
<proteinExistence type="inferred from homology"/>
<evidence type="ECO:0000256" key="1">
    <source>
        <dbReference type="ARBA" id="ARBA00004127"/>
    </source>
</evidence>
<feature type="non-terminal residue" evidence="7">
    <location>
        <position position="86"/>
    </location>
</feature>
<protein>
    <submittedName>
        <fullName evidence="7">Uncharacterized protein</fullName>
    </submittedName>
</protein>
<dbReference type="GO" id="GO:0005384">
    <property type="term" value="F:manganese ion transmembrane transporter activity"/>
    <property type="evidence" value="ECO:0007669"/>
    <property type="project" value="InterPro"/>
</dbReference>
<reference evidence="7 8" key="1">
    <citation type="journal article" date="2017" name="Mycologia">
        <title>Bifiguratus adelaidae, gen. et sp. nov., a new member of Mucoromycotina in endophytic and soil-dwelling habitats.</title>
        <authorList>
            <person name="Torres-Cruz T.J."/>
            <person name="Billingsley Tobias T.L."/>
            <person name="Almatruk M."/>
            <person name="Hesse C."/>
            <person name="Kuske C.R."/>
            <person name="Desiro A."/>
            <person name="Benucci G.M."/>
            <person name="Bonito G."/>
            <person name="Stajich J.E."/>
            <person name="Dunlap C."/>
            <person name="Arnold A.E."/>
            <person name="Porras-Alfaro A."/>
        </authorList>
    </citation>
    <scope>NUCLEOTIDE SEQUENCE [LARGE SCALE GENOMIC DNA]</scope>
    <source>
        <strain evidence="7 8">AZ0501</strain>
    </source>
</reference>
<evidence type="ECO:0000313" key="8">
    <source>
        <dbReference type="Proteomes" id="UP000242875"/>
    </source>
</evidence>
<comment type="caution">
    <text evidence="7">The sequence shown here is derived from an EMBL/GenBank/DDBJ whole genome shotgun (WGS) entry which is preliminary data.</text>
</comment>
<evidence type="ECO:0000313" key="7">
    <source>
        <dbReference type="EMBL" id="OZJ02299.1"/>
    </source>
</evidence>
<keyword evidence="8" id="KW-1185">Reference proteome</keyword>
<comment type="subcellular location">
    <subcellularLocation>
        <location evidence="1">Endomembrane system</location>
        <topology evidence="1">Multi-pass membrane protein</topology>
    </subcellularLocation>
</comment>
<name>A0A261XVB0_9FUNG</name>
<dbReference type="OrthoDB" id="73465at2759"/>
<keyword evidence="3" id="KW-0812">Transmembrane</keyword>
<keyword evidence="4" id="KW-1133">Transmembrane helix</keyword>
<evidence type="ECO:0000256" key="6">
    <source>
        <dbReference type="SAM" id="MobiDB-lite"/>
    </source>
</evidence>
<evidence type="ECO:0000256" key="3">
    <source>
        <dbReference type="ARBA" id="ARBA00022692"/>
    </source>
</evidence>
<evidence type="ECO:0000256" key="4">
    <source>
        <dbReference type="ARBA" id="ARBA00022989"/>
    </source>
</evidence>
<dbReference type="Proteomes" id="UP000242875">
    <property type="component" value="Unassembled WGS sequence"/>
</dbReference>
<gene>
    <name evidence="7" type="ORF">BZG36_05072</name>
</gene>
<accession>A0A261XVB0</accession>
<comment type="similarity">
    <text evidence="2">Belongs to the CCC1 family.</text>
</comment>